<reference evidence="1 2" key="1">
    <citation type="journal article" date="2020" name="ISME J.">
        <title>Parallel Reductive Genome Evolution in Desulfovibrio Ectosymbionts Independently Acquired by Trichonympha Protists in the Termite Gut.</title>
        <authorList>
            <person name="Takeuchi M."/>
            <person name="Kuwahara H."/>
            <person name="Murakami T."/>
            <person name="Takahashi K."/>
            <person name="Kajitani R."/>
            <person name="Toyoda A."/>
            <person name="Itoh T."/>
            <person name="Ohkuma M."/>
            <person name="Hongoh Y."/>
        </authorList>
    </citation>
    <scope>NUCLEOTIDE SEQUENCE [LARGE SCALE GENOMIC DNA]</scope>
    <source>
        <strain evidence="1">ZnDsv-02</strain>
    </source>
</reference>
<dbReference type="EMBL" id="BLLL01000009">
    <property type="protein sequence ID" value="GFH63128.1"/>
    <property type="molecule type" value="Genomic_DNA"/>
</dbReference>
<organism evidence="1 2">
    <name type="scientific">Candidatus Desulfovibrio kirbyi</name>
    <dbReference type="NCBI Taxonomy" id="2696086"/>
    <lineage>
        <taxon>Bacteria</taxon>
        <taxon>Pseudomonadati</taxon>
        <taxon>Thermodesulfobacteriota</taxon>
        <taxon>Desulfovibrionia</taxon>
        <taxon>Desulfovibrionales</taxon>
        <taxon>Desulfovibrionaceae</taxon>
        <taxon>Desulfovibrio</taxon>
    </lineage>
</organism>
<dbReference type="AlphaFoldDB" id="A0A6L2R6B6"/>
<accession>A0A6L2R6B6</accession>
<dbReference type="InterPro" id="IPR007555">
    <property type="entry name" value="DUF499"/>
</dbReference>
<protein>
    <recommendedName>
        <fullName evidence="3">ATP-binding protein</fullName>
    </recommendedName>
</protein>
<comment type="caution">
    <text evidence="1">The sequence shown here is derived from an EMBL/GenBank/DDBJ whole genome shotgun (WGS) entry which is preliminary data.</text>
</comment>
<gene>
    <name evidence="1" type="ORF">ZNDK_0899</name>
</gene>
<evidence type="ECO:0000313" key="2">
    <source>
        <dbReference type="Proteomes" id="UP000505077"/>
    </source>
</evidence>
<sequence>MAQPPNWKPWHKVVDLRPDLRSGELALHLFAADLYVAVMQKGLRPVYEKPEEFFALTFPTHNLRALAEDVCQRLLGENDKAVRQLQLTYGGGKTHALITLLHLVREPDKLPSLPAVEEFRTAVGCDFPKARVAALCFDKIDVQDGLIVKSPAGEERLLRQPWSILAWQIAGAEGLGVINRDNPKDERDTPPAESLLTELLSLPGKKKLALLLLVDEVLMYARIKVESVPTWRNYLISFFQYLTQATTKVDTCCLVASLLASDPTKEDVMGRDLQSELYDVFQRQREEAVEPVSKDDVAEVLRRRFFTPESIRDPEKFRSHVQAALKGVIDLEGKSGVVDSRARTLEDRYYKSYPFHPELTDVFFAKWTQIQGYQKTRGALRTFALVLREAEKWDQSPLVSTASLLAAPNQSGLSSAARELVAIADNADGVNAVWAGILEKELEITRDIQKDLTLGYRELEQAAIGAFLHSQPLGQEVKTRDLVALIAPTLPDKIVFETGLAQWAEHSFWLDDQNTANNGTALPAAWRLGKRPNLRQMHDKAKLEIGDDLVRRQLVHEIPKTKSLTMGARESGLDLHVMPESPRDVSDDGKFHYAILGPEYASEPRNIAPEAVRYLQEGASQSRPRVYRNSLILLVPSIDGLAMANARLRDAIAWKQVLFTLQRQGPDAVDPVHMSKLANQKSAAEDKVGEAVKQAWCMVVTLSEKGAPQCFKLNISDAPHFAAIKQDQQSRVFDTTLNAEALLPEGPYDLWHPGGVSRRVKDLYTAFAQFPRLPKMLKTKAVVETLAQGCLDGILVLRLARPDGSARVWWRSRPDTAALDDAELELWLPAKAELTEIDPDILRPHNLPKLWPDGDKPHITVKDVLDYFAGNRVFSCQLKDYTASIPVPKATRDAVMAALGKNVESGALWLYNPPASVLGEPVPAGILNENASLYAPPNAITPMELLPANIGYAWQSDAATVEAVATALSQKVGMTLPWKTIKDAVDDALRLRFISIDPLSPTWPCSPADASKVRLLQKQEPLVLAEPHTPYGSSVLPPTMRAFRSSISLNQLQDAGDIVPELLRIQQTWNTQVTVDISFTIGKEDEIAPEDALQALKAVLKKISKSFDDV</sequence>
<evidence type="ECO:0008006" key="3">
    <source>
        <dbReference type="Google" id="ProtNLM"/>
    </source>
</evidence>
<proteinExistence type="predicted"/>
<name>A0A6L2R6B6_9BACT</name>
<evidence type="ECO:0000313" key="1">
    <source>
        <dbReference type="EMBL" id="GFH63128.1"/>
    </source>
</evidence>
<dbReference type="Pfam" id="PF04465">
    <property type="entry name" value="DUF499"/>
    <property type="match status" value="1"/>
</dbReference>
<dbReference type="Proteomes" id="UP000505077">
    <property type="component" value="Unassembled WGS sequence"/>
</dbReference>